<evidence type="ECO:0000313" key="5">
    <source>
        <dbReference type="EMBL" id="PIR77505.1"/>
    </source>
</evidence>
<name>A0A2M6P1A6_9BACT</name>
<proteinExistence type="inferred from homology"/>
<evidence type="ECO:0000256" key="3">
    <source>
        <dbReference type="ARBA" id="ARBA00022884"/>
    </source>
</evidence>
<dbReference type="GO" id="GO:0045947">
    <property type="term" value="P:negative regulation of translational initiation"/>
    <property type="evidence" value="ECO:0007669"/>
    <property type="project" value="UniProtKB-UniRule"/>
</dbReference>
<dbReference type="NCBIfam" id="TIGR00202">
    <property type="entry name" value="csrA"/>
    <property type="match status" value="1"/>
</dbReference>
<dbReference type="PANTHER" id="PTHR34984:SF1">
    <property type="entry name" value="CARBON STORAGE REGULATOR"/>
    <property type="match status" value="1"/>
</dbReference>
<dbReference type="NCBIfam" id="NF002469">
    <property type="entry name" value="PRK01712.1"/>
    <property type="match status" value="1"/>
</dbReference>
<accession>A0A2M6P1A6</accession>
<dbReference type="SUPFAM" id="SSF117130">
    <property type="entry name" value="CsrA-like"/>
    <property type="match status" value="1"/>
</dbReference>
<evidence type="ECO:0000256" key="4">
    <source>
        <dbReference type="HAMAP-Rule" id="MF_00167"/>
    </source>
</evidence>
<comment type="subunit">
    <text evidence="4">Homodimer; the beta-strands of each monomer intercalate to form a hydrophobic core, while the alpha-helices form wings that extend away from the core.</text>
</comment>
<evidence type="ECO:0000256" key="2">
    <source>
        <dbReference type="ARBA" id="ARBA00022845"/>
    </source>
</evidence>
<dbReference type="GO" id="GO:0006402">
    <property type="term" value="P:mRNA catabolic process"/>
    <property type="evidence" value="ECO:0007669"/>
    <property type="project" value="InterPro"/>
</dbReference>
<dbReference type="Gene3D" id="2.60.40.4380">
    <property type="entry name" value="Translational regulator CsrA"/>
    <property type="match status" value="1"/>
</dbReference>
<keyword evidence="2 4" id="KW-0810">Translation regulation</keyword>
<dbReference type="GO" id="GO:0044781">
    <property type="term" value="P:bacterial-type flagellum organization"/>
    <property type="evidence" value="ECO:0007669"/>
    <property type="project" value="UniProtKB-KW"/>
</dbReference>
<comment type="similarity">
    <text evidence="4">Belongs to the CsrA/RsmA family.</text>
</comment>
<keyword evidence="1 4" id="KW-0963">Cytoplasm</keyword>
<evidence type="ECO:0000313" key="6">
    <source>
        <dbReference type="Proteomes" id="UP000228528"/>
    </source>
</evidence>
<dbReference type="GO" id="GO:0048027">
    <property type="term" value="F:mRNA 5'-UTR binding"/>
    <property type="evidence" value="ECO:0007669"/>
    <property type="project" value="UniProtKB-UniRule"/>
</dbReference>
<keyword evidence="3 4" id="KW-0694">RNA-binding</keyword>
<dbReference type="InterPro" id="IPR036107">
    <property type="entry name" value="CsrA_sf"/>
</dbReference>
<keyword evidence="4" id="KW-1005">Bacterial flagellum biogenesis</keyword>
<comment type="caution">
    <text evidence="5">The sequence shown here is derived from an EMBL/GenBank/DDBJ whole genome shotgun (WGS) entry which is preliminary data.</text>
</comment>
<dbReference type="GO" id="GO:0006109">
    <property type="term" value="P:regulation of carbohydrate metabolic process"/>
    <property type="evidence" value="ECO:0007669"/>
    <property type="project" value="InterPro"/>
</dbReference>
<dbReference type="AlphaFoldDB" id="A0A2M6P1A6"/>
<keyword evidence="4" id="KW-0678">Repressor</keyword>
<comment type="subcellular location">
    <subcellularLocation>
        <location evidence="4">Cytoplasm</location>
    </subcellularLocation>
</comment>
<dbReference type="Proteomes" id="UP000228528">
    <property type="component" value="Unassembled WGS sequence"/>
</dbReference>
<evidence type="ECO:0000256" key="1">
    <source>
        <dbReference type="ARBA" id="ARBA00022490"/>
    </source>
</evidence>
<dbReference type="EMBL" id="PFBW01000092">
    <property type="protein sequence ID" value="PIR77505.1"/>
    <property type="molecule type" value="Genomic_DNA"/>
</dbReference>
<dbReference type="PANTHER" id="PTHR34984">
    <property type="entry name" value="CARBON STORAGE REGULATOR"/>
    <property type="match status" value="1"/>
</dbReference>
<dbReference type="InterPro" id="IPR003751">
    <property type="entry name" value="CsrA"/>
</dbReference>
<reference evidence="6" key="1">
    <citation type="submission" date="2017-09" db="EMBL/GenBank/DDBJ databases">
        <title>Depth-based differentiation of microbial function through sediment-hosted aquifers and enrichment of novel symbionts in the deep terrestrial subsurface.</title>
        <authorList>
            <person name="Probst A.J."/>
            <person name="Ladd B."/>
            <person name="Jarett J.K."/>
            <person name="Geller-Mcgrath D.E."/>
            <person name="Sieber C.M.K."/>
            <person name="Emerson J.B."/>
            <person name="Anantharaman K."/>
            <person name="Thomas B.C."/>
            <person name="Malmstrom R."/>
            <person name="Stieglmeier M."/>
            <person name="Klingl A."/>
            <person name="Woyke T."/>
            <person name="Ryan C.M."/>
            <person name="Banfield J.F."/>
        </authorList>
    </citation>
    <scope>NUCLEOTIDE SEQUENCE [LARGE SCALE GENOMIC DNA]</scope>
</reference>
<organism evidence="5 6">
    <name type="scientific">Candidatus Magasanikbacteria bacterium CG10_big_fil_rev_8_21_14_0_10_38_6</name>
    <dbReference type="NCBI Taxonomy" id="1974647"/>
    <lineage>
        <taxon>Bacteria</taxon>
        <taxon>Candidatus Magasanikiibacteriota</taxon>
    </lineage>
</organism>
<dbReference type="Pfam" id="PF02599">
    <property type="entry name" value="CsrA"/>
    <property type="match status" value="1"/>
</dbReference>
<comment type="function">
    <text evidence="4">A translational regulator that binds mRNA to regulate translation initiation and/or mRNA stability. Usually binds in the 5'-UTR at or near the Shine-Dalgarno sequence preventing ribosome-binding, thus repressing translation. Its main target seems to be the major flagellin gene, while its function is anatagonized by FliW.</text>
</comment>
<sequence>MLTLTRKVGEIIRIGDEIQIVVKEIRKNQVRIGIIAPRDVKIYREEVYNVIKEETEDEDDVVIVAFR</sequence>
<dbReference type="HAMAP" id="MF_00167">
    <property type="entry name" value="CsrA"/>
    <property type="match status" value="1"/>
</dbReference>
<dbReference type="GO" id="GO:1902208">
    <property type="term" value="P:regulation of bacterial-type flagellum assembly"/>
    <property type="evidence" value="ECO:0007669"/>
    <property type="project" value="UniProtKB-UniRule"/>
</dbReference>
<gene>
    <name evidence="4 5" type="primary">csrA</name>
    <name evidence="5" type="ORF">COU30_02055</name>
</gene>
<protein>
    <recommendedName>
        <fullName evidence="4">Translational regulator CsrA</fullName>
    </recommendedName>
</protein>
<dbReference type="GO" id="GO:0005829">
    <property type="term" value="C:cytosol"/>
    <property type="evidence" value="ECO:0007669"/>
    <property type="project" value="TreeGrafter"/>
</dbReference>